<dbReference type="AlphaFoldDB" id="A0A161XW80"/>
<evidence type="ECO:0000313" key="2">
    <source>
        <dbReference type="Proteomes" id="UP000076643"/>
    </source>
</evidence>
<keyword evidence="2" id="KW-1185">Reference proteome</keyword>
<dbReference type="Proteomes" id="UP000076643">
    <property type="component" value="Unassembled WGS sequence"/>
</dbReference>
<organism evidence="1 2">
    <name type="scientific">Pseudoalteromonas luteoviolacea DSM 6061</name>
    <dbReference type="NCBI Taxonomy" id="1365250"/>
    <lineage>
        <taxon>Bacteria</taxon>
        <taxon>Pseudomonadati</taxon>
        <taxon>Pseudomonadota</taxon>
        <taxon>Gammaproteobacteria</taxon>
        <taxon>Alteromonadales</taxon>
        <taxon>Pseudoalteromonadaceae</taxon>
        <taxon>Pseudoalteromonas</taxon>
    </lineage>
</organism>
<protein>
    <submittedName>
        <fullName evidence="1">Uncharacterized protein</fullName>
    </submittedName>
</protein>
<name>A0A161XW80_9GAMM</name>
<reference evidence="1 2" key="1">
    <citation type="submission" date="2013-07" db="EMBL/GenBank/DDBJ databases">
        <title>Comparative Genomic and Metabolomic Analysis of Twelve Strains of Pseudoalteromonas luteoviolacea.</title>
        <authorList>
            <person name="Vynne N.G."/>
            <person name="Mansson M."/>
            <person name="Gram L."/>
        </authorList>
    </citation>
    <scope>NUCLEOTIDE SEQUENCE [LARGE SCALE GENOMIC DNA]</scope>
    <source>
        <strain evidence="1 2">DSM 6061</strain>
    </source>
</reference>
<dbReference type="PATRIC" id="fig|1365250.3.peg.2494"/>
<sequence>MSNNNEKPALAGFSVLQTQRYANCKIHRKNLKEKT</sequence>
<evidence type="ECO:0000313" key="1">
    <source>
        <dbReference type="EMBL" id="KZN37487.1"/>
    </source>
</evidence>
<proteinExistence type="predicted"/>
<accession>A0A161XW80</accession>
<dbReference type="EMBL" id="AUYB01000103">
    <property type="protein sequence ID" value="KZN37487.1"/>
    <property type="molecule type" value="Genomic_DNA"/>
</dbReference>
<gene>
    <name evidence="1" type="ORF">N475_01340</name>
</gene>
<comment type="caution">
    <text evidence="1">The sequence shown here is derived from an EMBL/GenBank/DDBJ whole genome shotgun (WGS) entry which is preliminary data.</text>
</comment>